<gene>
    <name evidence="6" type="ORF">PBS001_LOCUS826</name>
</gene>
<protein>
    <submittedName>
        <fullName evidence="6">Uncharacterized protein</fullName>
    </submittedName>
</protein>
<evidence type="ECO:0000256" key="2">
    <source>
        <dbReference type="ARBA" id="ARBA00009626"/>
    </source>
</evidence>
<evidence type="ECO:0000313" key="7">
    <source>
        <dbReference type="Proteomes" id="UP001158986"/>
    </source>
</evidence>
<dbReference type="EMBL" id="CAKLCB010000050">
    <property type="protein sequence ID" value="CAH0514049.1"/>
    <property type="molecule type" value="Genomic_DNA"/>
</dbReference>
<evidence type="ECO:0000256" key="1">
    <source>
        <dbReference type="ARBA" id="ARBA00004123"/>
    </source>
</evidence>
<dbReference type="InterPro" id="IPR019258">
    <property type="entry name" value="Mediator_Med4"/>
</dbReference>
<evidence type="ECO:0000256" key="4">
    <source>
        <dbReference type="ARBA" id="ARBA00023163"/>
    </source>
</evidence>
<evidence type="ECO:0000313" key="6">
    <source>
        <dbReference type="EMBL" id="CAH0514049.1"/>
    </source>
</evidence>
<evidence type="ECO:0000256" key="5">
    <source>
        <dbReference type="ARBA" id="ARBA00023242"/>
    </source>
</evidence>
<sequence>MSQVSSAKWRIRKEVVVLDPRDIVAYAHRIAGTTSAPKEWQPGLRLNFLFDVVVRVEPLSYICYQEVSLSELKWFQVISGRPTTED</sequence>
<reference evidence="6 7" key="1">
    <citation type="submission" date="2021-11" db="EMBL/GenBank/DDBJ databases">
        <authorList>
            <person name="Islam A."/>
            <person name="Islam S."/>
            <person name="Flora M.S."/>
            <person name="Rahman M."/>
            <person name="Ziaur R.M."/>
            <person name="Epstein J.H."/>
            <person name="Hassan M."/>
            <person name="Klassen M."/>
            <person name="Woodard K."/>
            <person name="Webb A."/>
            <person name="Webby R.J."/>
            <person name="El Zowalaty M.E."/>
        </authorList>
    </citation>
    <scope>NUCLEOTIDE SEQUENCE [LARGE SCALE GENOMIC DNA]</scope>
    <source>
        <strain evidence="6">Pbs1</strain>
    </source>
</reference>
<dbReference type="PANTHER" id="PTHR13208">
    <property type="entry name" value="MEDIATOR OF RNA POLYMERASE II TRANSCRIPTION SUBUNIT 4"/>
    <property type="match status" value="1"/>
</dbReference>
<keyword evidence="4" id="KW-0804">Transcription</keyword>
<evidence type="ECO:0000256" key="3">
    <source>
        <dbReference type="ARBA" id="ARBA00023015"/>
    </source>
</evidence>
<keyword evidence="3" id="KW-0805">Transcription regulation</keyword>
<comment type="caution">
    <text evidence="6">The sequence shown here is derived from an EMBL/GenBank/DDBJ whole genome shotgun (WGS) entry which is preliminary data.</text>
</comment>
<comment type="subcellular location">
    <subcellularLocation>
        <location evidence="1">Nucleus</location>
    </subcellularLocation>
</comment>
<comment type="similarity">
    <text evidence="2">Belongs to the Mediator complex subunit 4 family.</text>
</comment>
<dbReference type="Proteomes" id="UP001158986">
    <property type="component" value="Unassembled WGS sequence"/>
</dbReference>
<proteinExistence type="inferred from homology"/>
<name>A0ABN8CNA3_9STRA</name>
<dbReference type="PANTHER" id="PTHR13208:SF2">
    <property type="entry name" value="MEDIATOR OF RNA POLYMERASE II TRANSCRIPTION SUBUNIT 4"/>
    <property type="match status" value="1"/>
</dbReference>
<organism evidence="6 7">
    <name type="scientific">Peronospora belbahrii</name>
    <dbReference type="NCBI Taxonomy" id="622444"/>
    <lineage>
        <taxon>Eukaryota</taxon>
        <taxon>Sar</taxon>
        <taxon>Stramenopiles</taxon>
        <taxon>Oomycota</taxon>
        <taxon>Peronosporomycetes</taxon>
        <taxon>Peronosporales</taxon>
        <taxon>Peronosporaceae</taxon>
        <taxon>Peronospora</taxon>
    </lineage>
</organism>
<keyword evidence="5" id="KW-0539">Nucleus</keyword>
<accession>A0ABN8CNA3</accession>
<keyword evidence="7" id="KW-1185">Reference proteome</keyword>